<keyword evidence="9" id="KW-1185">Reference proteome</keyword>
<feature type="region of interest" description="Disordered" evidence="5">
    <location>
        <begin position="40"/>
        <end position="61"/>
    </location>
</feature>
<evidence type="ECO:0000256" key="4">
    <source>
        <dbReference type="ARBA" id="ARBA00023136"/>
    </source>
</evidence>
<dbReference type="STRING" id="933852.A0A0C3AP10"/>
<evidence type="ECO:0000256" key="6">
    <source>
        <dbReference type="SAM" id="Phobius"/>
    </source>
</evidence>
<dbReference type="AlphaFoldDB" id="A0A0C3AP10"/>
<feature type="transmembrane region" description="Helical" evidence="6">
    <location>
        <begin position="88"/>
        <end position="105"/>
    </location>
</feature>
<dbReference type="PANTHER" id="PTHR23502:SF60">
    <property type="entry name" value="MAJOR FACILITATOR SUPERFAMILY (MFS) PROFILE DOMAIN-CONTAINING PROTEIN-RELATED"/>
    <property type="match status" value="1"/>
</dbReference>
<dbReference type="Gene3D" id="1.20.1250.20">
    <property type="entry name" value="MFS general substrate transporter like domains"/>
    <property type="match status" value="1"/>
</dbReference>
<dbReference type="Pfam" id="PF07690">
    <property type="entry name" value="MFS_1"/>
    <property type="match status" value="1"/>
</dbReference>
<accession>A0A0C3AP10</accession>
<dbReference type="OrthoDB" id="6770063at2759"/>
<proteinExistence type="predicted"/>
<evidence type="ECO:0000256" key="3">
    <source>
        <dbReference type="ARBA" id="ARBA00022989"/>
    </source>
</evidence>
<keyword evidence="4 6" id="KW-0472">Membrane</keyword>
<dbReference type="InterPro" id="IPR020846">
    <property type="entry name" value="MFS_dom"/>
</dbReference>
<keyword evidence="3 6" id="KW-1133">Transmembrane helix</keyword>
<evidence type="ECO:0000256" key="2">
    <source>
        <dbReference type="ARBA" id="ARBA00022692"/>
    </source>
</evidence>
<protein>
    <recommendedName>
        <fullName evidence="7">Major facilitator superfamily (MFS) profile domain-containing protein</fullName>
    </recommendedName>
</protein>
<dbReference type="EMBL" id="KN824307">
    <property type="protein sequence ID" value="KIM26315.1"/>
    <property type="molecule type" value="Genomic_DNA"/>
</dbReference>
<evidence type="ECO:0000313" key="9">
    <source>
        <dbReference type="Proteomes" id="UP000054097"/>
    </source>
</evidence>
<evidence type="ECO:0000256" key="5">
    <source>
        <dbReference type="SAM" id="MobiDB-lite"/>
    </source>
</evidence>
<evidence type="ECO:0000313" key="8">
    <source>
        <dbReference type="EMBL" id="KIM26315.1"/>
    </source>
</evidence>
<dbReference type="InterPro" id="IPR036259">
    <property type="entry name" value="MFS_trans_sf"/>
</dbReference>
<dbReference type="HOGENOM" id="CLU_008455_1_1_1"/>
<gene>
    <name evidence="8" type="ORF">M408DRAFT_330675</name>
</gene>
<feature type="compositionally biased region" description="Basic and acidic residues" evidence="5">
    <location>
        <begin position="1"/>
        <end position="20"/>
    </location>
</feature>
<organism evidence="8 9">
    <name type="scientific">Serendipita vermifera MAFF 305830</name>
    <dbReference type="NCBI Taxonomy" id="933852"/>
    <lineage>
        <taxon>Eukaryota</taxon>
        <taxon>Fungi</taxon>
        <taxon>Dikarya</taxon>
        <taxon>Basidiomycota</taxon>
        <taxon>Agaricomycotina</taxon>
        <taxon>Agaricomycetes</taxon>
        <taxon>Sebacinales</taxon>
        <taxon>Serendipitaceae</taxon>
        <taxon>Serendipita</taxon>
    </lineage>
</organism>
<dbReference type="PROSITE" id="PS50850">
    <property type="entry name" value="MFS"/>
    <property type="match status" value="1"/>
</dbReference>
<comment type="subcellular location">
    <subcellularLocation>
        <location evidence="1">Membrane</location>
        <topology evidence="1">Multi-pass membrane protein</topology>
    </subcellularLocation>
</comment>
<dbReference type="InterPro" id="IPR011701">
    <property type="entry name" value="MFS"/>
</dbReference>
<evidence type="ECO:0000256" key="1">
    <source>
        <dbReference type="ARBA" id="ARBA00004141"/>
    </source>
</evidence>
<reference evidence="9" key="2">
    <citation type="submission" date="2015-01" db="EMBL/GenBank/DDBJ databases">
        <title>Evolutionary Origins and Diversification of the Mycorrhizal Mutualists.</title>
        <authorList>
            <consortium name="DOE Joint Genome Institute"/>
            <consortium name="Mycorrhizal Genomics Consortium"/>
            <person name="Kohler A."/>
            <person name="Kuo A."/>
            <person name="Nagy L.G."/>
            <person name="Floudas D."/>
            <person name="Copeland A."/>
            <person name="Barry K.W."/>
            <person name="Cichocki N."/>
            <person name="Veneault-Fourrey C."/>
            <person name="LaButti K."/>
            <person name="Lindquist E.A."/>
            <person name="Lipzen A."/>
            <person name="Lundell T."/>
            <person name="Morin E."/>
            <person name="Murat C."/>
            <person name="Riley R."/>
            <person name="Ohm R."/>
            <person name="Sun H."/>
            <person name="Tunlid A."/>
            <person name="Henrissat B."/>
            <person name="Grigoriev I.V."/>
            <person name="Hibbett D.S."/>
            <person name="Martin F."/>
        </authorList>
    </citation>
    <scope>NUCLEOTIDE SEQUENCE [LARGE SCALE GENOMIC DNA]</scope>
    <source>
        <strain evidence="9">MAFF 305830</strain>
    </source>
</reference>
<sequence>MADNHETSLMEQGVNKEKQPKATNGNGDALNVMETEIAEGETLVPAENNNGMTEEEKQDLKEKNPNVVDWDGPNDPGHPHNWPKGKKWRAMSVVGLMCFVSPFASTLPAPALPELAKQFGITDSTVAALCVSIFVLAYAIGPLVASPASELYGRTPIYIVCFVIFFAFNIGSALATNTTQFIVCRFFAGLGGSAPLTVAAGSSVDLFTSAERGKSMAIVSMGPLIGPIIGPVIGGVMAERLSVTWALWVLAILSGVVLIFGFFFLKETNAEVLLKQRVSKMREETGNEKLITIDEAAYGTKSPREIFMVNMSRAAVLFFTNPSCMIIGLYMAIAYGYLYLLFVTFGTVFQHGYGQSVAIAGLHYLAPGLGNLIGSVFAAVTIDRVYLYYTKRNNGVGKPEFRVPLMLLSSFLMPAGLFIYGWCAEYHTHWIFLDIGVFIFGFGILMSFLSLNTYLMDAFKYAASAIAATTVIRSIAGAFFPLFGQAMFDRLGLGWGNSLLGFIAIVTGTAYPIFLWYYGPAIRAKGKADR</sequence>
<name>A0A0C3AP10_SERVB</name>
<evidence type="ECO:0000259" key="7">
    <source>
        <dbReference type="PROSITE" id="PS50850"/>
    </source>
</evidence>
<reference evidence="8 9" key="1">
    <citation type="submission" date="2014-04" db="EMBL/GenBank/DDBJ databases">
        <authorList>
            <consortium name="DOE Joint Genome Institute"/>
            <person name="Kuo A."/>
            <person name="Zuccaro A."/>
            <person name="Kohler A."/>
            <person name="Nagy L.G."/>
            <person name="Floudas D."/>
            <person name="Copeland A."/>
            <person name="Barry K.W."/>
            <person name="Cichocki N."/>
            <person name="Veneault-Fourrey C."/>
            <person name="LaButti K."/>
            <person name="Lindquist E.A."/>
            <person name="Lipzen A."/>
            <person name="Lundell T."/>
            <person name="Morin E."/>
            <person name="Murat C."/>
            <person name="Sun H."/>
            <person name="Tunlid A."/>
            <person name="Henrissat B."/>
            <person name="Grigoriev I.V."/>
            <person name="Hibbett D.S."/>
            <person name="Martin F."/>
            <person name="Nordberg H.P."/>
            <person name="Cantor M.N."/>
            <person name="Hua S.X."/>
        </authorList>
    </citation>
    <scope>NUCLEOTIDE SEQUENCE [LARGE SCALE GENOMIC DNA]</scope>
    <source>
        <strain evidence="8 9">MAFF 305830</strain>
    </source>
</reference>
<dbReference type="GO" id="GO:0022857">
    <property type="term" value="F:transmembrane transporter activity"/>
    <property type="evidence" value="ECO:0007669"/>
    <property type="project" value="InterPro"/>
</dbReference>
<feature type="transmembrane region" description="Helical" evidence="6">
    <location>
        <begin position="187"/>
        <end position="208"/>
    </location>
</feature>
<dbReference type="PANTHER" id="PTHR23502">
    <property type="entry name" value="MAJOR FACILITATOR SUPERFAMILY"/>
    <property type="match status" value="1"/>
</dbReference>
<dbReference type="GO" id="GO:0005886">
    <property type="term" value="C:plasma membrane"/>
    <property type="evidence" value="ECO:0007669"/>
    <property type="project" value="TreeGrafter"/>
</dbReference>
<feature type="transmembrane region" description="Helical" evidence="6">
    <location>
        <begin position="245"/>
        <end position="265"/>
    </location>
</feature>
<dbReference type="Proteomes" id="UP000054097">
    <property type="component" value="Unassembled WGS sequence"/>
</dbReference>
<feature type="transmembrane region" description="Helical" evidence="6">
    <location>
        <begin position="461"/>
        <end position="483"/>
    </location>
</feature>
<feature type="transmembrane region" description="Helical" evidence="6">
    <location>
        <begin position="215"/>
        <end position="233"/>
    </location>
</feature>
<dbReference type="CDD" id="cd17323">
    <property type="entry name" value="MFS_Tpo1_MDR_like"/>
    <property type="match status" value="1"/>
</dbReference>
<feature type="transmembrane region" description="Helical" evidence="6">
    <location>
        <begin position="495"/>
        <end position="518"/>
    </location>
</feature>
<feature type="transmembrane region" description="Helical" evidence="6">
    <location>
        <begin position="428"/>
        <end position="449"/>
    </location>
</feature>
<dbReference type="FunFam" id="1.20.1250.20:FF:000011">
    <property type="entry name" value="MFS multidrug transporter, putative"/>
    <property type="match status" value="1"/>
</dbReference>
<feature type="transmembrane region" description="Helical" evidence="6">
    <location>
        <begin position="125"/>
        <end position="145"/>
    </location>
</feature>
<dbReference type="SUPFAM" id="SSF103473">
    <property type="entry name" value="MFS general substrate transporter"/>
    <property type="match status" value="1"/>
</dbReference>
<feature type="transmembrane region" description="Helical" evidence="6">
    <location>
        <begin position="157"/>
        <end position="175"/>
    </location>
</feature>
<feature type="domain" description="Major facilitator superfamily (MFS) profile" evidence="7">
    <location>
        <begin position="90"/>
        <end position="523"/>
    </location>
</feature>
<feature type="transmembrane region" description="Helical" evidence="6">
    <location>
        <begin position="314"/>
        <end position="342"/>
    </location>
</feature>
<feature type="region of interest" description="Disordered" evidence="5">
    <location>
        <begin position="1"/>
        <end position="28"/>
    </location>
</feature>
<keyword evidence="2 6" id="KW-0812">Transmembrane</keyword>
<feature type="transmembrane region" description="Helical" evidence="6">
    <location>
        <begin position="403"/>
        <end position="422"/>
    </location>
</feature>
<feature type="transmembrane region" description="Helical" evidence="6">
    <location>
        <begin position="362"/>
        <end position="382"/>
    </location>
</feature>